<feature type="compositionally biased region" description="Polar residues" evidence="11">
    <location>
        <begin position="493"/>
        <end position="503"/>
    </location>
</feature>
<name>A0A9P4H4W2_9PLEO</name>
<feature type="domain" description="Tyrosinase copper-binding" evidence="13">
    <location>
        <begin position="336"/>
        <end position="347"/>
    </location>
</feature>
<evidence type="ECO:0000313" key="15">
    <source>
        <dbReference type="Proteomes" id="UP000799777"/>
    </source>
</evidence>
<dbReference type="Pfam" id="PF18132">
    <property type="entry name" value="Tyrosinase_C"/>
    <property type="match status" value="1"/>
</dbReference>
<dbReference type="GO" id="GO:0046872">
    <property type="term" value="F:metal ion binding"/>
    <property type="evidence" value="ECO:0007669"/>
    <property type="project" value="UniProtKB-KW"/>
</dbReference>
<dbReference type="InterPro" id="IPR050316">
    <property type="entry name" value="Tyrosinase/Hemocyanin"/>
</dbReference>
<keyword evidence="6" id="KW-0186">Copper</keyword>
<dbReference type="OrthoDB" id="6132182at2759"/>
<evidence type="ECO:0000259" key="13">
    <source>
        <dbReference type="PROSITE" id="PS00498"/>
    </source>
</evidence>
<gene>
    <name evidence="14" type="ORF">EK21DRAFT_103063</name>
</gene>
<dbReference type="PROSITE" id="PS00498">
    <property type="entry name" value="TYROSINASE_2"/>
    <property type="match status" value="1"/>
</dbReference>
<dbReference type="EC" id="1.14.18.1" evidence="3"/>
<comment type="caution">
    <text evidence="14">The sequence shown here is derived from an EMBL/GenBank/DDBJ whole genome shotgun (WGS) entry which is preliminary data.</text>
</comment>
<comment type="catalytic activity">
    <reaction evidence="10">
        <text>L-tyrosine + O2 = L-dopaquinone + H2O</text>
        <dbReference type="Rhea" id="RHEA:18117"/>
        <dbReference type="ChEBI" id="CHEBI:15377"/>
        <dbReference type="ChEBI" id="CHEBI:15379"/>
        <dbReference type="ChEBI" id="CHEBI:57924"/>
        <dbReference type="ChEBI" id="CHEBI:58315"/>
        <dbReference type="EC" id="1.14.18.1"/>
    </reaction>
</comment>
<dbReference type="GO" id="GO:0004503">
    <property type="term" value="F:tyrosinase activity"/>
    <property type="evidence" value="ECO:0007669"/>
    <property type="project" value="UniProtKB-EC"/>
</dbReference>
<evidence type="ECO:0000256" key="12">
    <source>
        <dbReference type="SAM" id="SignalP"/>
    </source>
</evidence>
<dbReference type="PANTHER" id="PTHR11474:SF76">
    <property type="entry name" value="SHKT DOMAIN-CONTAINING PROTEIN"/>
    <property type="match status" value="1"/>
</dbReference>
<feature type="compositionally biased region" description="Low complexity" evidence="11">
    <location>
        <begin position="680"/>
        <end position="707"/>
    </location>
</feature>
<evidence type="ECO:0000256" key="3">
    <source>
        <dbReference type="ARBA" id="ARBA00011906"/>
    </source>
</evidence>
<feature type="region of interest" description="Disordered" evidence="11">
    <location>
        <begin position="658"/>
        <end position="727"/>
    </location>
</feature>
<feature type="signal peptide" evidence="12">
    <location>
        <begin position="1"/>
        <end position="26"/>
    </location>
</feature>
<keyword evidence="8" id="KW-0470">Melanin biosynthesis</keyword>
<feature type="region of interest" description="Disordered" evidence="11">
    <location>
        <begin position="493"/>
        <end position="523"/>
    </location>
</feature>
<evidence type="ECO:0000313" key="14">
    <source>
        <dbReference type="EMBL" id="KAF2026721.1"/>
    </source>
</evidence>
<dbReference type="Pfam" id="PF00264">
    <property type="entry name" value="Tyrosinase"/>
    <property type="match status" value="1"/>
</dbReference>
<accession>A0A9P4H4W2</accession>
<dbReference type="InterPro" id="IPR002227">
    <property type="entry name" value="Tyrosinase_Cu-bd"/>
</dbReference>
<dbReference type="PRINTS" id="PR00092">
    <property type="entry name" value="TYROSINASE"/>
</dbReference>
<dbReference type="SUPFAM" id="SSF48056">
    <property type="entry name" value="Di-copper centre-containing domain"/>
    <property type="match status" value="1"/>
</dbReference>
<dbReference type="EMBL" id="ML978238">
    <property type="protein sequence ID" value="KAF2026721.1"/>
    <property type="molecule type" value="Genomic_DNA"/>
</dbReference>
<dbReference type="InterPro" id="IPR041640">
    <property type="entry name" value="Tyrosinase_C"/>
</dbReference>
<evidence type="ECO:0000256" key="6">
    <source>
        <dbReference type="ARBA" id="ARBA00023008"/>
    </source>
</evidence>
<keyword evidence="7" id="KW-0503">Monooxygenase</keyword>
<dbReference type="GO" id="GO:0042438">
    <property type="term" value="P:melanin biosynthetic process"/>
    <property type="evidence" value="ECO:0007669"/>
    <property type="project" value="UniProtKB-KW"/>
</dbReference>
<proteinExistence type="inferred from homology"/>
<evidence type="ECO:0000256" key="7">
    <source>
        <dbReference type="ARBA" id="ARBA00023033"/>
    </source>
</evidence>
<dbReference type="PANTHER" id="PTHR11474">
    <property type="entry name" value="TYROSINASE FAMILY MEMBER"/>
    <property type="match status" value="1"/>
</dbReference>
<keyword evidence="15" id="KW-1185">Reference proteome</keyword>
<keyword evidence="12" id="KW-0732">Signal</keyword>
<dbReference type="InterPro" id="IPR008922">
    <property type="entry name" value="Di-copper_centre_dom_sf"/>
</dbReference>
<organism evidence="14 15">
    <name type="scientific">Setomelanomma holmii</name>
    <dbReference type="NCBI Taxonomy" id="210430"/>
    <lineage>
        <taxon>Eukaryota</taxon>
        <taxon>Fungi</taxon>
        <taxon>Dikarya</taxon>
        <taxon>Ascomycota</taxon>
        <taxon>Pezizomycotina</taxon>
        <taxon>Dothideomycetes</taxon>
        <taxon>Pleosporomycetidae</taxon>
        <taxon>Pleosporales</taxon>
        <taxon>Pleosporineae</taxon>
        <taxon>Phaeosphaeriaceae</taxon>
        <taxon>Setomelanomma</taxon>
    </lineage>
</organism>
<evidence type="ECO:0000256" key="5">
    <source>
        <dbReference type="ARBA" id="ARBA00023002"/>
    </source>
</evidence>
<evidence type="ECO:0000256" key="11">
    <source>
        <dbReference type="SAM" id="MobiDB-lite"/>
    </source>
</evidence>
<evidence type="ECO:0000256" key="9">
    <source>
        <dbReference type="ARBA" id="ARBA00048233"/>
    </source>
</evidence>
<dbReference type="Gene3D" id="1.10.1280.10">
    <property type="entry name" value="Di-copper center containing domain from catechol oxidase"/>
    <property type="match status" value="1"/>
</dbReference>
<dbReference type="AlphaFoldDB" id="A0A9P4H4W2"/>
<comment type="similarity">
    <text evidence="2">Belongs to the tyrosinase family.</text>
</comment>
<keyword evidence="4" id="KW-0479">Metal-binding</keyword>
<comment type="catalytic activity">
    <reaction evidence="9">
        <text>2 L-dopa + O2 = 2 L-dopaquinone + 2 H2O</text>
        <dbReference type="Rhea" id="RHEA:34287"/>
        <dbReference type="ChEBI" id="CHEBI:15377"/>
        <dbReference type="ChEBI" id="CHEBI:15379"/>
        <dbReference type="ChEBI" id="CHEBI:57504"/>
        <dbReference type="ChEBI" id="CHEBI:57924"/>
        <dbReference type="EC" id="1.14.18.1"/>
    </reaction>
</comment>
<sequence>MANFSKPANMMTMIFSLFALLQFTAALGHGAHHQAHKRHNDAIIKAQVEEVAEHLAKRDIGTRIAISGVCSTQTLRNNGDQWNLYLLGMERFMAKSKDDRLGYYQVAGIHGRPFVTWNGFPTPLVNQAGFCPHAQTLFGSWHRPYLAIFEQAWYLAVTEVINDFPSNQQQRWKNAAATLRMPYWDWAQDPGSNNPTVPTLIRDQTVSVTKPSGTVSIPNPLYSYSWGSSLPDEMGGGPWNNNPFTLRRPVADPTRSNNNEMNARFDSMRISLRDRVFALFSSKQSWGYATTSQIGVRTDLSGSGVDSFESVHDAIHNTAGGDSGGHMYYLDVSSFDPIFWLHHTNIDRLMTMYQYIVPDTYVANGNINRPMAQWNEGEAKNGGTPLKPFTKSTYGDYFTSSDVRETRVFGYYYPETSDRSYSQVAQAVTSLYGGGARTLSKRGEPVNDKTGQYLGRPLEEGDYHHVLDITADKYAMEGSYTVHCFIGDGGNSTTSNSTAPYGNSTSSAYSSTPTPPASPYKNGTGEVLEDYDPSKDFTQSPDYVGAYGILGGMKAGGGNASYPVMTRGSLPLTTCLQGKQYYGQLKSLKPEDVEPYLQKNMYYKVIGVNGELDPTTIPNFHVAVRCTKVTPAKSEYDLPDLSAPYEVLQKATEKLPAGKPFTYTPSPIDIPLPDASYGENGSSNNGGSSNNNGGSSNNNGGSSSNGGSNNGGNGKPGQSYPNNGVFPYPTLPWQEQGYCQSVQTIKYVYPDGKAASY</sequence>
<evidence type="ECO:0000256" key="8">
    <source>
        <dbReference type="ARBA" id="ARBA00023101"/>
    </source>
</evidence>
<evidence type="ECO:0000256" key="10">
    <source>
        <dbReference type="ARBA" id="ARBA00048881"/>
    </source>
</evidence>
<feature type="chain" id="PRO_5040233350" description="tyrosinase" evidence="12">
    <location>
        <begin position="27"/>
        <end position="757"/>
    </location>
</feature>
<evidence type="ECO:0000256" key="4">
    <source>
        <dbReference type="ARBA" id="ARBA00022723"/>
    </source>
</evidence>
<protein>
    <recommendedName>
        <fullName evidence="3">tyrosinase</fullName>
        <ecNumber evidence="3">1.14.18.1</ecNumber>
    </recommendedName>
</protein>
<comment type="cofactor">
    <cofactor evidence="1">
        <name>Cu(2+)</name>
        <dbReference type="ChEBI" id="CHEBI:29036"/>
    </cofactor>
</comment>
<dbReference type="Proteomes" id="UP000799777">
    <property type="component" value="Unassembled WGS sequence"/>
</dbReference>
<evidence type="ECO:0000256" key="2">
    <source>
        <dbReference type="ARBA" id="ARBA00009928"/>
    </source>
</evidence>
<keyword evidence="5" id="KW-0560">Oxidoreductase</keyword>
<reference evidence="14" key="1">
    <citation type="journal article" date="2020" name="Stud. Mycol.">
        <title>101 Dothideomycetes genomes: a test case for predicting lifestyles and emergence of pathogens.</title>
        <authorList>
            <person name="Haridas S."/>
            <person name="Albert R."/>
            <person name="Binder M."/>
            <person name="Bloem J."/>
            <person name="Labutti K."/>
            <person name="Salamov A."/>
            <person name="Andreopoulos B."/>
            <person name="Baker S."/>
            <person name="Barry K."/>
            <person name="Bills G."/>
            <person name="Bluhm B."/>
            <person name="Cannon C."/>
            <person name="Castanera R."/>
            <person name="Culley D."/>
            <person name="Daum C."/>
            <person name="Ezra D."/>
            <person name="Gonzalez J."/>
            <person name="Henrissat B."/>
            <person name="Kuo A."/>
            <person name="Liang C."/>
            <person name="Lipzen A."/>
            <person name="Lutzoni F."/>
            <person name="Magnuson J."/>
            <person name="Mondo S."/>
            <person name="Nolan M."/>
            <person name="Ohm R."/>
            <person name="Pangilinan J."/>
            <person name="Park H.-J."/>
            <person name="Ramirez L."/>
            <person name="Alfaro M."/>
            <person name="Sun H."/>
            <person name="Tritt A."/>
            <person name="Yoshinaga Y."/>
            <person name="Zwiers L.-H."/>
            <person name="Turgeon B."/>
            <person name="Goodwin S."/>
            <person name="Spatafora J."/>
            <person name="Crous P."/>
            <person name="Grigoriev I."/>
        </authorList>
    </citation>
    <scope>NUCLEOTIDE SEQUENCE</scope>
    <source>
        <strain evidence="14">CBS 110217</strain>
    </source>
</reference>
<evidence type="ECO:0000256" key="1">
    <source>
        <dbReference type="ARBA" id="ARBA00001973"/>
    </source>
</evidence>